<protein>
    <submittedName>
        <fullName evidence="4">Sulfurtransferase</fullName>
    </submittedName>
</protein>
<dbReference type="GO" id="GO:0016740">
    <property type="term" value="F:transferase activity"/>
    <property type="evidence" value="ECO:0007669"/>
    <property type="project" value="UniProtKB-KW"/>
</dbReference>
<evidence type="ECO:0000313" key="5">
    <source>
        <dbReference type="Proteomes" id="UP000319980"/>
    </source>
</evidence>
<feature type="signal peptide" evidence="2">
    <location>
        <begin position="1"/>
        <end position="28"/>
    </location>
</feature>
<dbReference type="AlphaFoldDB" id="A0A5C5TVD5"/>
<comment type="caution">
    <text evidence="4">The sequence shown here is derived from an EMBL/GenBank/DDBJ whole genome shotgun (WGS) entry which is preliminary data.</text>
</comment>
<dbReference type="InterPro" id="IPR036873">
    <property type="entry name" value="Rhodanese-like_dom_sf"/>
</dbReference>
<feature type="domain" description="Rhodanese" evidence="3">
    <location>
        <begin position="155"/>
        <end position="217"/>
    </location>
</feature>
<dbReference type="SUPFAM" id="SSF52821">
    <property type="entry name" value="Rhodanese/Cell cycle control phosphatase"/>
    <property type="match status" value="1"/>
</dbReference>
<dbReference type="CDD" id="cd00158">
    <property type="entry name" value="RHOD"/>
    <property type="match status" value="1"/>
</dbReference>
<keyword evidence="4" id="KW-0808">Transferase</keyword>
<evidence type="ECO:0000256" key="2">
    <source>
        <dbReference type="SAM" id="SignalP"/>
    </source>
</evidence>
<keyword evidence="2" id="KW-0732">Signal</keyword>
<accession>A0A5C5TVD5</accession>
<evidence type="ECO:0000313" key="4">
    <source>
        <dbReference type="EMBL" id="TWT17557.1"/>
    </source>
</evidence>
<dbReference type="PROSITE" id="PS51318">
    <property type="entry name" value="TAT"/>
    <property type="match status" value="1"/>
</dbReference>
<dbReference type="OrthoDB" id="176845at2"/>
<dbReference type="Proteomes" id="UP000319980">
    <property type="component" value="Unassembled WGS sequence"/>
</dbReference>
<dbReference type="SMART" id="SM00450">
    <property type="entry name" value="RHOD"/>
    <property type="match status" value="1"/>
</dbReference>
<evidence type="ECO:0000259" key="3">
    <source>
        <dbReference type="PROSITE" id="PS50206"/>
    </source>
</evidence>
<feature type="chain" id="PRO_5023006182" evidence="2">
    <location>
        <begin position="29"/>
        <end position="227"/>
    </location>
</feature>
<gene>
    <name evidence="4" type="ORF">FQY83_16670</name>
</gene>
<dbReference type="EMBL" id="VOHK01000009">
    <property type="protein sequence ID" value="TWT17557.1"/>
    <property type="molecule type" value="Genomic_DNA"/>
</dbReference>
<dbReference type="PROSITE" id="PS50206">
    <property type="entry name" value="RHODANESE_3"/>
    <property type="match status" value="1"/>
</dbReference>
<organism evidence="4 5">
    <name type="scientific">Luteimonas marina</name>
    <dbReference type="NCBI Taxonomy" id="488485"/>
    <lineage>
        <taxon>Bacteria</taxon>
        <taxon>Pseudomonadati</taxon>
        <taxon>Pseudomonadota</taxon>
        <taxon>Gammaproteobacteria</taxon>
        <taxon>Lysobacterales</taxon>
        <taxon>Lysobacteraceae</taxon>
        <taxon>Luteimonas</taxon>
    </lineage>
</organism>
<evidence type="ECO:0000256" key="1">
    <source>
        <dbReference type="SAM" id="MobiDB-lite"/>
    </source>
</evidence>
<dbReference type="Gene3D" id="3.40.250.10">
    <property type="entry name" value="Rhodanese-like domain"/>
    <property type="match status" value="1"/>
</dbReference>
<feature type="region of interest" description="Disordered" evidence="1">
    <location>
        <begin position="30"/>
        <end position="101"/>
    </location>
</feature>
<name>A0A5C5TVD5_9GAMM</name>
<dbReference type="InterPro" id="IPR001763">
    <property type="entry name" value="Rhodanese-like_dom"/>
</dbReference>
<dbReference type="Pfam" id="PF00581">
    <property type="entry name" value="Rhodanese"/>
    <property type="match status" value="1"/>
</dbReference>
<keyword evidence="5" id="KW-1185">Reference proteome</keyword>
<sequence>MTGLSRRLALASAVATLLCLAVAPALQAQDSFGGSGQRQPSPPPPPRATQARPDPSMQSGQPRFAPPAASGEAQDFGVAPTPQLRPSDQLGGPTPTAIPGGRVIGTQQLAQLLQGGQGKVLLLHAYAGPEHLPGAVAVVPAAQGGSFDDQVQQGFGQYLQQATGGDKSKMLVVYCGGTHCWGSYNAALRAIEMGYGNVHWYRGGIDAWRQAGFPVRNAMDGQGGQGR</sequence>
<reference evidence="4 5" key="1">
    <citation type="journal article" date="2008" name="Int. J. Syst. Evol. Microbiol.">
        <title>Luteimonas marina sp. nov., isolated from seawater.</title>
        <authorList>
            <person name="Baik K.S."/>
            <person name="Park S.C."/>
            <person name="Kim M.S."/>
            <person name="Kim E.M."/>
            <person name="Park C."/>
            <person name="Chun J."/>
            <person name="Seong C.N."/>
        </authorList>
    </citation>
    <scope>NUCLEOTIDE SEQUENCE [LARGE SCALE GENOMIC DNA]</scope>
    <source>
        <strain evidence="4 5">FR1330</strain>
    </source>
</reference>
<dbReference type="RefSeq" id="WP_146389219.1">
    <property type="nucleotide sequence ID" value="NZ_VOHK01000009.1"/>
</dbReference>
<proteinExistence type="predicted"/>
<dbReference type="InterPro" id="IPR006311">
    <property type="entry name" value="TAT_signal"/>
</dbReference>